<reference evidence="9" key="1">
    <citation type="submission" date="2022-11" db="UniProtKB">
        <authorList>
            <consortium name="WormBaseParasite"/>
        </authorList>
    </citation>
    <scope>IDENTIFICATION</scope>
</reference>
<evidence type="ECO:0000256" key="2">
    <source>
        <dbReference type="ARBA" id="ARBA00012544"/>
    </source>
</evidence>
<dbReference type="FunFam" id="3.40.50.2000:FF:000021">
    <property type="entry name" value="UDP-glucuronosyltransferase"/>
    <property type="match status" value="1"/>
</dbReference>
<comment type="catalytic activity">
    <reaction evidence="5">
        <text>glucuronate acceptor + UDP-alpha-D-glucuronate = acceptor beta-D-glucuronoside + UDP + H(+)</text>
        <dbReference type="Rhea" id="RHEA:21032"/>
        <dbReference type="ChEBI" id="CHEBI:15378"/>
        <dbReference type="ChEBI" id="CHEBI:58052"/>
        <dbReference type="ChEBI" id="CHEBI:58223"/>
        <dbReference type="ChEBI" id="CHEBI:132367"/>
        <dbReference type="ChEBI" id="CHEBI:132368"/>
        <dbReference type="EC" id="2.4.1.17"/>
    </reaction>
</comment>
<keyword evidence="6" id="KW-0812">Transmembrane</keyword>
<dbReference type="Gene3D" id="3.40.50.2000">
    <property type="entry name" value="Glycogen Phosphorylase B"/>
    <property type="match status" value="1"/>
</dbReference>
<dbReference type="InterPro" id="IPR002213">
    <property type="entry name" value="UDP_glucos_trans"/>
</dbReference>
<protein>
    <recommendedName>
        <fullName evidence="2">glucuronosyltransferase</fullName>
        <ecNumber evidence="2">2.4.1.17</ecNumber>
    </recommendedName>
</protein>
<evidence type="ECO:0000256" key="5">
    <source>
        <dbReference type="ARBA" id="ARBA00047475"/>
    </source>
</evidence>
<keyword evidence="6" id="KW-0472">Membrane</keyword>
<proteinExistence type="inferred from homology"/>
<organism evidence="8 9">
    <name type="scientific">Panagrolaimus davidi</name>
    <dbReference type="NCBI Taxonomy" id="227884"/>
    <lineage>
        <taxon>Eukaryota</taxon>
        <taxon>Metazoa</taxon>
        <taxon>Ecdysozoa</taxon>
        <taxon>Nematoda</taxon>
        <taxon>Chromadorea</taxon>
        <taxon>Rhabditida</taxon>
        <taxon>Tylenchina</taxon>
        <taxon>Panagrolaimomorpha</taxon>
        <taxon>Panagrolaimoidea</taxon>
        <taxon>Panagrolaimidae</taxon>
        <taxon>Panagrolaimus</taxon>
    </lineage>
</organism>
<name>A0A914PLC2_9BILA</name>
<feature type="chain" id="PRO_5037977493" description="glucuronosyltransferase" evidence="7">
    <location>
        <begin position="20"/>
        <end position="560"/>
    </location>
</feature>
<evidence type="ECO:0000313" key="8">
    <source>
        <dbReference type="Proteomes" id="UP000887578"/>
    </source>
</evidence>
<dbReference type="EC" id="2.4.1.17" evidence="2"/>
<dbReference type="PANTHER" id="PTHR48043:SF145">
    <property type="entry name" value="FI06409P-RELATED"/>
    <property type="match status" value="1"/>
</dbReference>
<sequence length="560" mass="63371">MKGIVALLVFLSLFYICDSYKILLFNPKFGKSHVTFAGKIADTLAAAGHEVVVYQPVFDDRITITGSKNKAIRYYTMPKNPNFMPDFANQSMSANMWADKSFSDFLKMRSVIAMNDNENLEKLKAENFDLGITELFHACGLGIFHKIGIKKHITTIGSSLYPTTASLLGIKFHPSYLPGLLLGGNTDKMGFFGRVLNFINTFLEDLIVTSMFSGNFEEPIKKQFPDFKMNDAIADSAFIFVNSDEHVDYAQPITHKIIYIAGLGEVQAQPLEKQYTDIFDSAKKGVILFSFGSNVQSADMPEHLKKAFLEAFAEFPEINFLWKYEKDEDEIAKGYKNVFTGKWLPQNDILDHPKLLAFITHGGMNSVMEGSTKGIPMICIPMFGDQNRNALLLESKGTGIVLNKSGITKEKVVSTIKEIINNENYRKNAQKLSKMVKANPFSSAEKLVKYSEFAAQFGDTGTLQTQGRYQSFMVLYSLDVIGFLFTVIAVILFVLIWVIKRNFGINIPKIPGNQTHFRQKWGSPRIPMQNCLHFYDFYFCIFSILELFCLGTFKKKQKEW</sequence>
<keyword evidence="6" id="KW-1133">Transmembrane helix</keyword>
<keyword evidence="8" id="KW-1185">Reference proteome</keyword>
<dbReference type="SUPFAM" id="SSF53756">
    <property type="entry name" value="UDP-Glycosyltransferase/glycogen phosphorylase"/>
    <property type="match status" value="1"/>
</dbReference>
<dbReference type="Proteomes" id="UP000887578">
    <property type="component" value="Unplaced"/>
</dbReference>
<evidence type="ECO:0000256" key="6">
    <source>
        <dbReference type="SAM" id="Phobius"/>
    </source>
</evidence>
<dbReference type="GO" id="GO:0015020">
    <property type="term" value="F:glucuronosyltransferase activity"/>
    <property type="evidence" value="ECO:0007669"/>
    <property type="project" value="UniProtKB-EC"/>
</dbReference>
<evidence type="ECO:0000313" key="9">
    <source>
        <dbReference type="WBParaSite" id="PDA_v2.g19254.t1"/>
    </source>
</evidence>
<dbReference type="AlphaFoldDB" id="A0A914PLC2"/>
<dbReference type="Pfam" id="PF00201">
    <property type="entry name" value="UDPGT"/>
    <property type="match status" value="1"/>
</dbReference>
<evidence type="ECO:0000256" key="1">
    <source>
        <dbReference type="ARBA" id="ARBA00009995"/>
    </source>
</evidence>
<keyword evidence="3" id="KW-0328">Glycosyltransferase</keyword>
<feature type="transmembrane region" description="Helical" evidence="6">
    <location>
        <begin position="534"/>
        <end position="553"/>
    </location>
</feature>
<accession>A0A914PLC2</accession>
<evidence type="ECO:0000256" key="3">
    <source>
        <dbReference type="ARBA" id="ARBA00022676"/>
    </source>
</evidence>
<feature type="signal peptide" evidence="7">
    <location>
        <begin position="1"/>
        <end position="19"/>
    </location>
</feature>
<dbReference type="PANTHER" id="PTHR48043">
    <property type="entry name" value="EG:EG0003.4 PROTEIN-RELATED"/>
    <property type="match status" value="1"/>
</dbReference>
<evidence type="ECO:0000256" key="7">
    <source>
        <dbReference type="SAM" id="SignalP"/>
    </source>
</evidence>
<dbReference type="CDD" id="cd03784">
    <property type="entry name" value="GT1_Gtf-like"/>
    <property type="match status" value="1"/>
</dbReference>
<keyword evidence="4" id="KW-0808">Transferase</keyword>
<feature type="transmembrane region" description="Helical" evidence="6">
    <location>
        <begin position="473"/>
        <end position="499"/>
    </location>
</feature>
<comment type="similarity">
    <text evidence="1">Belongs to the UDP-glycosyltransferase family.</text>
</comment>
<dbReference type="InterPro" id="IPR050271">
    <property type="entry name" value="UDP-glycosyltransferase"/>
</dbReference>
<keyword evidence="7" id="KW-0732">Signal</keyword>
<dbReference type="WBParaSite" id="PDA_v2.g19254.t1">
    <property type="protein sequence ID" value="PDA_v2.g19254.t1"/>
    <property type="gene ID" value="PDA_v2.g19254"/>
</dbReference>
<evidence type="ECO:0000256" key="4">
    <source>
        <dbReference type="ARBA" id="ARBA00022679"/>
    </source>
</evidence>